<protein>
    <submittedName>
        <fullName evidence="1">Uncharacterized protein</fullName>
    </submittedName>
</protein>
<sequence>MTEEVGMSYSEFRNLAVPGTSAIIRTKSGEKVPVTVKKVCSSAVEFTDGRTLESLGGHGVCLGSLPIEDIVPL</sequence>
<gene>
    <name evidence="1" type="ORF">COT81_03350</name>
</gene>
<evidence type="ECO:0000313" key="1">
    <source>
        <dbReference type="EMBL" id="PIS05012.1"/>
    </source>
</evidence>
<accession>A0A2H0W0X6</accession>
<name>A0A2H0W0X6_9BACT</name>
<dbReference type="EMBL" id="PEZZ01000026">
    <property type="protein sequence ID" value="PIS05012.1"/>
    <property type="molecule type" value="Genomic_DNA"/>
</dbReference>
<evidence type="ECO:0000313" key="2">
    <source>
        <dbReference type="Proteomes" id="UP000230935"/>
    </source>
</evidence>
<comment type="caution">
    <text evidence="1">The sequence shown here is derived from an EMBL/GenBank/DDBJ whole genome shotgun (WGS) entry which is preliminary data.</text>
</comment>
<organism evidence="1 2">
    <name type="scientific">Candidatus Buchananbacteria bacterium CG10_big_fil_rev_8_21_14_0_10_42_9</name>
    <dbReference type="NCBI Taxonomy" id="1974526"/>
    <lineage>
        <taxon>Bacteria</taxon>
        <taxon>Candidatus Buchananiibacteriota</taxon>
    </lineage>
</organism>
<dbReference type="Proteomes" id="UP000230935">
    <property type="component" value="Unassembled WGS sequence"/>
</dbReference>
<dbReference type="AlphaFoldDB" id="A0A2H0W0X6"/>
<reference evidence="2" key="1">
    <citation type="submission" date="2017-09" db="EMBL/GenBank/DDBJ databases">
        <title>Depth-based differentiation of microbial function through sediment-hosted aquifers and enrichment of novel symbionts in the deep terrestrial subsurface.</title>
        <authorList>
            <person name="Probst A.J."/>
            <person name="Ladd B."/>
            <person name="Jarett J.K."/>
            <person name="Geller-Mcgrath D.E."/>
            <person name="Sieber C.M.K."/>
            <person name="Emerson J.B."/>
            <person name="Anantharaman K."/>
            <person name="Thomas B.C."/>
            <person name="Malmstrom R."/>
            <person name="Stieglmeier M."/>
            <person name="Klingl A."/>
            <person name="Woyke T."/>
            <person name="Ryan C.M."/>
            <person name="Banfield J.F."/>
        </authorList>
    </citation>
    <scope>NUCLEOTIDE SEQUENCE [LARGE SCALE GENOMIC DNA]</scope>
</reference>
<proteinExistence type="predicted"/>